<name>A0AAJ8BT93_ASPNG</name>
<dbReference type="GeneID" id="84593621"/>
<reference evidence="1" key="1">
    <citation type="submission" date="2025-02" db="EMBL/GenBank/DDBJ databases">
        <authorList>
            <consortium name="NCBI Genome Project"/>
        </authorList>
    </citation>
    <scope>NUCLEOTIDE SEQUENCE</scope>
</reference>
<proteinExistence type="predicted"/>
<dbReference type="KEGG" id="ang:An18g00350"/>
<sequence length="102" mass="11062">MAEFFDPQVRATRCAIFVVLAGLRMADGVRFPGVDPQDSLCGHLATPCAITPVNATWGFLALNLYMSAELVRCTILGSPQAIMYELFSRGFHSPTIQTLSAP</sequence>
<dbReference type="RefSeq" id="XP_059602864.1">
    <property type="nucleotide sequence ID" value="XM_059745545.1"/>
</dbReference>
<protein>
    <submittedName>
        <fullName evidence="1">Uncharacterized protein</fullName>
    </submittedName>
</protein>
<accession>A0AAJ8BT93</accession>
<evidence type="ECO:0000313" key="1">
    <source>
        <dbReference type="RefSeq" id="XP_059602864.1"/>
    </source>
</evidence>
<dbReference type="VEuPathDB" id="FungiDB:An18g00350"/>
<organism evidence="1">
    <name type="scientific">Aspergillus niger</name>
    <dbReference type="NCBI Taxonomy" id="5061"/>
    <lineage>
        <taxon>Eukaryota</taxon>
        <taxon>Fungi</taxon>
        <taxon>Dikarya</taxon>
        <taxon>Ascomycota</taxon>
        <taxon>Pezizomycotina</taxon>
        <taxon>Eurotiomycetes</taxon>
        <taxon>Eurotiomycetidae</taxon>
        <taxon>Eurotiales</taxon>
        <taxon>Aspergillaceae</taxon>
        <taxon>Aspergillus</taxon>
        <taxon>Aspergillus subgen. Circumdati</taxon>
    </lineage>
</organism>
<reference evidence="1" key="2">
    <citation type="submission" date="2025-08" db="UniProtKB">
        <authorList>
            <consortium name="RefSeq"/>
        </authorList>
    </citation>
    <scope>IDENTIFICATION</scope>
</reference>
<dbReference type="AlphaFoldDB" id="A0AAJ8BT93"/>
<gene>
    <name evidence="1" type="ORF">An18g00350</name>
</gene>